<dbReference type="InterPro" id="IPR000014">
    <property type="entry name" value="PAS"/>
</dbReference>
<keyword evidence="3 13" id="KW-0808">Transferase</keyword>
<keyword evidence="6" id="KW-0067">ATP-binding</keyword>
<evidence type="ECO:0000256" key="6">
    <source>
        <dbReference type="ARBA" id="ARBA00022840"/>
    </source>
</evidence>
<dbReference type="SUPFAM" id="SSF55785">
    <property type="entry name" value="PYP-like sensor domain (PAS domain)"/>
    <property type="match status" value="1"/>
</dbReference>
<reference evidence="14" key="1">
    <citation type="journal article" date="2019" name="Int. J. Syst. Evol. Microbiol.">
        <title>The Global Catalogue of Microorganisms (GCM) 10K type strain sequencing project: providing services to taxonomists for standard genome sequencing and annotation.</title>
        <authorList>
            <consortium name="The Broad Institute Genomics Platform"/>
            <consortium name="The Broad Institute Genome Sequencing Center for Infectious Disease"/>
            <person name="Wu L."/>
            <person name="Ma J."/>
        </authorList>
    </citation>
    <scope>NUCLEOTIDE SEQUENCE [LARGE SCALE GENOMIC DNA]</scope>
    <source>
        <strain evidence="14">CGMCC 1.10992</strain>
    </source>
</reference>
<dbReference type="SMART" id="SM00086">
    <property type="entry name" value="PAC"/>
    <property type="match status" value="1"/>
</dbReference>
<evidence type="ECO:0000259" key="10">
    <source>
        <dbReference type="PROSITE" id="PS50112"/>
    </source>
</evidence>
<evidence type="ECO:0000256" key="1">
    <source>
        <dbReference type="ARBA" id="ARBA00004370"/>
    </source>
</evidence>
<evidence type="ECO:0000256" key="2">
    <source>
        <dbReference type="ARBA" id="ARBA00022553"/>
    </source>
</evidence>
<dbReference type="Pfam" id="PF00989">
    <property type="entry name" value="PAS"/>
    <property type="match status" value="1"/>
</dbReference>
<dbReference type="InterPro" id="IPR052155">
    <property type="entry name" value="Biofilm_reg_signaling"/>
</dbReference>
<dbReference type="CDD" id="cd01949">
    <property type="entry name" value="GGDEF"/>
    <property type="match status" value="1"/>
</dbReference>
<evidence type="ECO:0000259" key="11">
    <source>
        <dbReference type="PROSITE" id="PS50113"/>
    </source>
</evidence>
<comment type="caution">
    <text evidence="13">The sequence shown here is derived from an EMBL/GenBank/DDBJ whole genome shotgun (WGS) entry which is preliminary data.</text>
</comment>
<comment type="subcellular location">
    <subcellularLocation>
        <location evidence="1">Membrane</location>
    </subcellularLocation>
</comment>
<dbReference type="PROSITE" id="PS50112">
    <property type="entry name" value="PAS"/>
    <property type="match status" value="1"/>
</dbReference>
<evidence type="ECO:0000256" key="4">
    <source>
        <dbReference type="ARBA" id="ARBA00022741"/>
    </source>
</evidence>
<protein>
    <submittedName>
        <fullName evidence="13">Diguanylate cyclase domain-containing protein</fullName>
        <ecNumber evidence="13">2.7.7.65</ecNumber>
    </submittedName>
</protein>
<dbReference type="NCBIfam" id="TIGR00254">
    <property type="entry name" value="GGDEF"/>
    <property type="match status" value="1"/>
</dbReference>
<keyword evidence="8" id="KW-1133">Transmembrane helix</keyword>
<proteinExistence type="predicted"/>
<gene>
    <name evidence="13" type="ORF">ACFSJ3_01690</name>
</gene>
<sequence>MWLWIACLSIACVAAALHFYAKQIEQDNRLSQERKILQLLVSNVKEDLAHSISDTDFLQNQIANIVQLPVEPSVKLRDIQTLLFQFATRNPRYYQAGFIDDLGQEIVRVQNEQNGSKIATGSHIKSKHNRPFINTLRRLQAGQVYISRFDFSLIDGQIVHPFHPVIHFAMPVFDQSKIYHGAIVVTLDGQQLKNRLAQVGKASEAVLSFVNGEGLWLFGEDTEQESTRSDQLGTIWPMPVRNSRGIAKGNKKLYLHDVLNYKNLSPTQKLPPMLLEESFFKVVSTLPLAELTPHANQRKKIGLPIFIGLLLAAVVLAVRWQRVSQKDRNSVTQMARLAQIISESQEIICLTDKQGIIRYVNPAFESLTGYQSEECIGQPVSLLKSGYHNDSFYKRLWTRLNAGENFQSIFVNRRKDGSVYYEEKVITPFKSHNDDHETYYFSSGRDITEAKQLQSRTKQLSYLAQHDSLTGLANRPLMEDAINNACERQIDASLVHIDLDDFKKFNNLHGHANGDKLLIQVAARIREVQQEGDTLARLGSDEFTLLVSRALNEAELSRLAERVKTAFSEPYQDASYAYTLTASIGVATLRECGFVSDTCLGKALERATEAKAQGGNRVKMGKQA</sequence>
<dbReference type="NCBIfam" id="TIGR00229">
    <property type="entry name" value="sensory_box"/>
    <property type="match status" value="1"/>
</dbReference>
<evidence type="ECO:0000256" key="8">
    <source>
        <dbReference type="SAM" id="Phobius"/>
    </source>
</evidence>
<dbReference type="CDD" id="cd00130">
    <property type="entry name" value="PAS"/>
    <property type="match status" value="1"/>
</dbReference>
<evidence type="ECO:0000259" key="12">
    <source>
        <dbReference type="PROSITE" id="PS50887"/>
    </source>
</evidence>
<dbReference type="PROSITE" id="PS50887">
    <property type="entry name" value="GGDEF"/>
    <property type="match status" value="1"/>
</dbReference>
<dbReference type="PANTHER" id="PTHR44757">
    <property type="entry name" value="DIGUANYLATE CYCLASE DGCP"/>
    <property type="match status" value="1"/>
</dbReference>
<keyword evidence="9" id="KW-0732">Signal</keyword>
<evidence type="ECO:0000256" key="9">
    <source>
        <dbReference type="SAM" id="SignalP"/>
    </source>
</evidence>
<accession>A0ABW4XGP5</accession>
<dbReference type="InterPro" id="IPR048760">
    <property type="entry name" value="VP0354-like_sensor_dom"/>
</dbReference>
<dbReference type="Proteomes" id="UP001597380">
    <property type="component" value="Unassembled WGS sequence"/>
</dbReference>
<feature type="domain" description="GGDEF" evidence="12">
    <location>
        <begin position="490"/>
        <end position="623"/>
    </location>
</feature>
<feature type="signal peptide" evidence="9">
    <location>
        <begin position="1"/>
        <end position="21"/>
    </location>
</feature>
<keyword evidence="5" id="KW-0418">Kinase</keyword>
<dbReference type="InterPro" id="IPR000700">
    <property type="entry name" value="PAS-assoc_C"/>
</dbReference>
<evidence type="ECO:0000313" key="14">
    <source>
        <dbReference type="Proteomes" id="UP001597380"/>
    </source>
</evidence>
<dbReference type="InterPro" id="IPR001610">
    <property type="entry name" value="PAC"/>
</dbReference>
<dbReference type="EMBL" id="JBHUHT010000004">
    <property type="protein sequence ID" value="MFD2094680.1"/>
    <property type="molecule type" value="Genomic_DNA"/>
</dbReference>
<evidence type="ECO:0000256" key="5">
    <source>
        <dbReference type="ARBA" id="ARBA00022777"/>
    </source>
</evidence>
<dbReference type="InterPro" id="IPR043128">
    <property type="entry name" value="Rev_trsase/Diguanyl_cyclase"/>
</dbReference>
<feature type="domain" description="PAS" evidence="10">
    <location>
        <begin position="333"/>
        <end position="391"/>
    </location>
</feature>
<dbReference type="InterPro" id="IPR000160">
    <property type="entry name" value="GGDEF_dom"/>
</dbReference>
<dbReference type="InterPro" id="IPR029787">
    <property type="entry name" value="Nucleotide_cyclase"/>
</dbReference>
<dbReference type="PANTHER" id="PTHR44757:SF2">
    <property type="entry name" value="BIOFILM ARCHITECTURE MAINTENANCE PROTEIN MBAA"/>
    <property type="match status" value="1"/>
</dbReference>
<keyword evidence="14" id="KW-1185">Reference proteome</keyword>
<keyword evidence="2" id="KW-0597">Phosphoprotein</keyword>
<dbReference type="CDD" id="cd18773">
    <property type="entry name" value="PDC1_HK_sensor"/>
    <property type="match status" value="1"/>
</dbReference>
<keyword evidence="7" id="KW-0902">Two-component regulatory system</keyword>
<dbReference type="Gene3D" id="3.30.450.20">
    <property type="entry name" value="PAS domain"/>
    <property type="match status" value="2"/>
</dbReference>
<name>A0ABW4XGP5_9GAMM</name>
<dbReference type="SMART" id="SM00091">
    <property type="entry name" value="PAS"/>
    <property type="match status" value="1"/>
</dbReference>
<dbReference type="Pfam" id="PF21623">
    <property type="entry name" value="HK_sensor_dom_bact"/>
    <property type="match status" value="1"/>
</dbReference>
<evidence type="ECO:0000256" key="7">
    <source>
        <dbReference type="ARBA" id="ARBA00023012"/>
    </source>
</evidence>
<keyword evidence="8" id="KW-0812">Transmembrane</keyword>
<feature type="transmembrane region" description="Helical" evidence="8">
    <location>
        <begin position="301"/>
        <end position="320"/>
    </location>
</feature>
<dbReference type="GO" id="GO:0052621">
    <property type="term" value="F:diguanylate cyclase activity"/>
    <property type="evidence" value="ECO:0007669"/>
    <property type="project" value="UniProtKB-EC"/>
</dbReference>
<dbReference type="InterPro" id="IPR013767">
    <property type="entry name" value="PAS_fold"/>
</dbReference>
<dbReference type="Gene3D" id="3.30.70.270">
    <property type="match status" value="1"/>
</dbReference>
<feature type="domain" description="PAC" evidence="11">
    <location>
        <begin position="404"/>
        <end position="459"/>
    </location>
</feature>
<keyword evidence="4" id="KW-0547">Nucleotide-binding</keyword>
<dbReference type="EC" id="2.7.7.65" evidence="13"/>
<dbReference type="Pfam" id="PF00990">
    <property type="entry name" value="GGDEF"/>
    <property type="match status" value="1"/>
</dbReference>
<dbReference type="SUPFAM" id="SSF55073">
    <property type="entry name" value="Nucleotide cyclase"/>
    <property type="match status" value="1"/>
</dbReference>
<dbReference type="PROSITE" id="PS50113">
    <property type="entry name" value="PAC"/>
    <property type="match status" value="1"/>
</dbReference>
<keyword evidence="8" id="KW-0472">Membrane</keyword>
<dbReference type="RefSeq" id="WP_345338848.1">
    <property type="nucleotide sequence ID" value="NZ_BAABLI010000007.1"/>
</dbReference>
<keyword evidence="13" id="KW-0548">Nucleotidyltransferase</keyword>
<dbReference type="SMART" id="SM00267">
    <property type="entry name" value="GGDEF"/>
    <property type="match status" value="1"/>
</dbReference>
<dbReference type="SUPFAM" id="SSF103190">
    <property type="entry name" value="Sensory domain-like"/>
    <property type="match status" value="1"/>
</dbReference>
<dbReference type="InterPro" id="IPR035965">
    <property type="entry name" value="PAS-like_dom_sf"/>
</dbReference>
<feature type="chain" id="PRO_5045694094" evidence="9">
    <location>
        <begin position="22"/>
        <end position="624"/>
    </location>
</feature>
<evidence type="ECO:0000256" key="3">
    <source>
        <dbReference type="ARBA" id="ARBA00022679"/>
    </source>
</evidence>
<organism evidence="13 14">
    <name type="scientific">Corallincola platygyrae</name>
    <dbReference type="NCBI Taxonomy" id="1193278"/>
    <lineage>
        <taxon>Bacteria</taxon>
        <taxon>Pseudomonadati</taxon>
        <taxon>Pseudomonadota</taxon>
        <taxon>Gammaproteobacteria</taxon>
        <taxon>Alteromonadales</taxon>
        <taxon>Psychromonadaceae</taxon>
        <taxon>Corallincola</taxon>
    </lineage>
</organism>
<evidence type="ECO:0000313" key="13">
    <source>
        <dbReference type="EMBL" id="MFD2094680.1"/>
    </source>
</evidence>
<dbReference type="InterPro" id="IPR029151">
    <property type="entry name" value="Sensor-like_sf"/>
</dbReference>